<dbReference type="GO" id="GO:0005886">
    <property type="term" value="C:plasma membrane"/>
    <property type="evidence" value="ECO:0007669"/>
    <property type="project" value="UniProtKB-SubCell"/>
</dbReference>
<sequence>MTDPDHTRDPVDRPVAPGPLGRVDRLVRRELRTIARTRAYTVLAAVLAAVSLTISVLGSASGGYVPTVVSLLTPLELLVPVVAVAFGYRAIVADAERGELDVLASYPVSPREQVLGVYVGRALGLLGAVGVPLVLVGASVALLREAPLGLYATHAGTDSPVLFARFAVLALAFAVTVLAVALAVSALASATRSAVALAIVPLVTLLVGLDLAVRFGVTTWVLPDTSLVYAVAFSPLSAFRGLVFETVVTTAGGAGPRTASPLASLLALAGWTLASLGVTVWATRR</sequence>
<evidence type="ECO:0000313" key="3">
    <source>
        <dbReference type="Proteomes" id="UP001057580"/>
    </source>
</evidence>
<keyword evidence="1" id="KW-1133">Transmembrane helix</keyword>
<accession>A0A9E7R0K8</accession>
<feature type="transmembrane region" description="Helical" evidence="1">
    <location>
        <begin position="122"/>
        <end position="143"/>
    </location>
</feature>
<dbReference type="GeneID" id="74943664"/>
<keyword evidence="3" id="KW-1185">Reference proteome</keyword>
<protein>
    <submittedName>
        <fullName evidence="2">ABC transporter permease</fullName>
    </submittedName>
</protein>
<name>A0A9E7R0K8_9EURY</name>
<feature type="transmembrane region" description="Helical" evidence="1">
    <location>
        <begin position="64"/>
        <end position="88"/>
    </location>
</feature>
<reference evidence="2" key="1">
    <citation type="submission" date="2022-09" db="EMBL/GenBank/DDBJ databases">
        <title>Diverse halophilic archaea isolated from saline environments.</title>
        <authorList>
            <person name="Cui H.-L."/>
        </authorList>
    </citation>
    <scope>NUCLEOTIDE SEQUENCE</scope>
    <source>
        <strain evidence="2">ZS-35-S2</strain>
    </source>
</reference>
<organism evidence="2 3">
    <name type="scientific">Salinirubellus salinus</name>
    <dbReference type="NCBI Taxonomy" id="1364945"/>
    <lineage>
        <taxon>Archaea</taxon>
        <taxon>Methanobacteriati</taxon>
        <taxon>Methanobacteriota</taxon>
        <taxon>Stenosarchaea group</taxon>
        <taxon>Halobacteria</taxon>
        <taxon>Halobacteriales</taxon>
        <taxon>Natronomonadaceae</taxon>
        <taxon>Salinirubellus</taxon>
    </lineage>
</organism>
<feature type="transmembrane region" description="Helical" evidence="1">
    <location>
        <begin position="262"/>
        <end position="282"/>
    </location>
</feature>
<dbReference type="GO" id="GO:0140359">
    <property type="term" value="F:ABC-type transporter activity"/>
    <property type="evidence" value="ECO:0007669"/>
    <property type="project" value="InterPro"/>
</dbReference>
<dbReference type="EMBL" id="CP104003">
    <property type="protein sequence ID" value="UWM53353.1"/>
    <property type="molecule type" value="Genomic_DNA"/>
</dbReference>
<evidence type="ECO:0000256" key="1">
    <source>
        <dbReference type="SAM" id="Phobius"/>
    </source>
</evidence>
<dbReference type="RefSeq" id="WP_260592347.1">
    <property type="nucleotide sequence ID" value="NZ_CP104003.1"/>
</dbReference>
<feature type="transmembrane region" description="Helical" evidence="1">
    <location>
        <begin position="163"/>
        <end position="187"/>
    </location>
</feature>
<feature type="transmembrane region" description="Helical" evidence="1">
    <location>
        <begin position="39"/>
        <end position="58"/>
    </location>
</feature>
<gene>
    <name evidence="2" type="ORF">N0B31_14540</name>
</gene>
<keyword evidence="1" id="KW-0472">Membrane</keyword>
<evidence type="ECO:0000313" key="2">
    <source>
        <dbReference type="EMBL" id="UWM53353.1"/>
    </source>
</evidence>
<dbReference type="AlphaFoldDB" id="A0A9E7R0K8"/>
<proteinExistence type="predicted"/>
<dbReference type="Pfam" id="PF12679">
    <property type="entry name" value="ABC2_membrane_2"/>
    <property type="match status" value="1"/>
</dbReference>
<dbReference type="Proteomes" id="UP001057580">
    <property type="component" value="Chromosome"/>
</dbReference>
<feature type="transmembrane region" description="Helical" evidence="1">
    <location>
        <begin position="194"/>
        <end position="215"/>
    </location>
</feature>
<keyword evidence="1" id="KW-0812">Transmembrane</keyword>
<dbReference type="KEGG" id="ssai:N0B31_14540"/>